<comment type="caution">
    <text evidence="1">The sequence shown here is derived from an EMBL/GenBank/DDBJ whole genome shotgun (WGS) entry which is preliminary data.</text>
</comment>
<dbReference type="Pfam" id="PF13376">
    <property type="entry name" value="OmdA"/>
    <property type="match status" value="1"/>
</dbReference>
<reference evidence="1" key="1">
    <citation type="submission" date="2021-01" db="EMBL/GenBank/DDBJ databases">
        <title>Whole genome shotgun sequence of Rhizocola hellebori NBRC 109834.</title>
        <authorList>
            <person name="Komaki H."/>
            <person name="Tamura T."/>
        </authorList>
    </citation>
    <scope>NUCLEOTIDE SEQUENCE</scope>
    <source>
        <strain evidence="1">NBRC 109834</strain>
    </source>
</reference>
<sequence length="161" mass="18121">MCDDRPVNIQKVSTVAETGPRGNMFVPVPFDPDRVWTAKARHHVRGTINGLSFRAVLEDHDGRWGFVLGPSALGGFRFPSGDKVVLVIEPEGPQRDDLDEDVAAALDANPEAGAFFDSLAQFYRKAYLRWIDGTKRRPDVRVERIDELIRLLKTGHKERPK</sequence>
<keyword evidence="2" id="KW-1185">Reference proteome</keyword>
<evidence type="ECO:0008006" key="3">
    <source>
        <dbReference type="Google" id="ProtNLM"/>
    </source>
</evidence>
<proteinExistence type="predicted"/>
<organism evidence="1 2">
    <name type="scientific">Rhizocola hellebori</name>
    <dbReference type="NCBI Taxonomy" id="1392758"/>
    <lineage>
        <taxon>Bacteria</taxon>
        <taxon>Bacillati</taxon>
        <taxon>Actinomycetota</taxon>
        <taxon>Actinomycetes</taxon>
        <taxon>Micromonosporales</taxon>
        <taxon>Micromonosporaceae</taxon>
        <taxon>Rhizocola</taxon>
    </lineage>
</organism>
<dbReference type="EMBL" id="BONY01000007">
    <property type="protein sequence ID" value="GIH03463.1"/>
    <property type="molecule type" value="Genomic_DNA"/>
</dbReference>
<dbReference type="Proteomes" id="UP000612899">
    <property type="component" value="Unassembled WGS sequence"/>
</dbReference>
<evidence type="ECO:0000313" key="1">
    <source>
        <dbReference type="EMBL" id="GIH03463.1"/>
    </source>
</evidence>
<accession>A0A8J3VF02</accession>
<gene>
    <name evidence="1" type="ORF">Rhe02_15300</name>
</gene>
<name>A0A8J3VF02_9ACTN</name>
<evidence type="ECO:0000313" key="2">
    <source>
        <dbReference type="Proteomes" id="UP000612899"/>
    </source>
</evidence>
<dbReference type="AlphaFoldDB" id="A0A8J3VF02"/>
<protein>
    <recommendedName>
        <fullName evidence="3">DUF1905 domain-containing protein</fullName>
    </recommendedName>
</protein>